<evidence type="ECO:0008006" key="4">
    <source>
        <dbReference type="Google" id="ProtNLM"/>
    </source>
</evidence>
<keyword evidence="3" id="KW-1185">Reference proteome</keyword>
<dbReference type="EMBL" id="VIWU01000001">
    <property type="protein sequence ID" value="TWF75078.1"/>
    <property type="molecule type" value="Genomic_DNA"/>
</dbReference>
<protein>
    <recommendedName>
        <fullName evidence="4">DoxX-like protein</fullName>
    </recommendedName>
</protein>
<comment type="caution">
    <text evidence="2">The sequence shown here is derived from an EMBL/GenBank/DDBJ whole genome shotgun (WGS) entry which is preliminary data.</text>
</comment>
<reference evidence="2 3" key="1">
    <citation type="submission" date="2019-06" db="EMBL/GenBank/DDBJ databases">
        <title>Sequencing the genomes of 1000 actinobacteria strains.</title>
        <authorList>
            <person name="Klenk H.-P."/>
        </authorList>
    </citation>
    <scope>NUCLEOTIDE SEQUENCE [LARGE SCALE GENOMIC DNA]</scope>
    <source>
        <strain evidence="2 3">DSM 45671</strain>
    </source>
</reference>
<accession>A0A561SJL4</accession>
<feature type="transmembrane region" description="Helical" evidence="1">
    <location>
        <begin position="61"/>
        <end position="80"/>
    </location>
</feature>
<feature type="transmembrane region" description="Helical" evidence="1">
    <location>
        <begin position="87"/>
        <end position="105"/>
    </location>
</feature>
<proteinExistence type="predicted"/>
<organism evidence="2 3">
    <name type="scientific">Pseudonocardia hierapolitana</name>
    <dbReference type="NCBI Taxonomy" id="1128676"/>
    <lineage>
        <taxon>Bacteria</taxon>
        <taxon>Bacillati</taxon>
        <taxon>Actinomycetota</taxon>
        <taxon>Actinomycetes</taxon>
        <taxon>Pseudonocardiales</taxon>
        <taxon>Pseudonocardiaceae</taxon>
        <taxon>Pseudonocardia</taxon>
    </lineage>
</organism>
<feature type="transmembrane region" description="Helical" evidence="1">
    <location>
        <begin position="117"/>
        <end position="138"/>
    </location>
</feature>
<evidence type="ECO:0000256" key="1">
    <source>
        <dbReference type="SAM" id="Phobius"/>
    </source>
</evidence>
<gene>
    <name evidence="2" type="ORF">FHX44_11962</name>
</gene>
<name>A0A561SJL4_9PSEU</name>
<evidence type="ECO:0000313" key="3">
    <source>
        <dbReference type="Proteomes" id="UP000321261"/>
    </source>
</evidence>
<sequence length="146" mass="15123">MTSSPTPGAAIATQCRSPWTMRVTLGVIGLLTMTPALALVSPGQLASYGVESPDALVTTLLQHRAALQLALGAALVWAGVDPHVRVPILLAATFTKGVGVVLTLSRPEVFAASSGNIGLWFDIGCLVVLPAVAVYTVVSPRRGHTR</sequence>
<dbReference type="RefSeq" id="WP_212612328.1">
    <property type="nucleotide sequence ID" value="NZ_VIWU01000001.1"/>
</dbReference>
<dbReference type="Proteomes" id="UP000321261">
    <property type="component" value="Unassembled WGS sequence"/>
</dbReference>
<keyword evidence="1" id="KW-0812">Transmembrane</keyword>
<feature type="transmembrane region" description="Helical" evidence="1">
    <location>
        <begin position="23"/>
        <end position="41"/>
    </location>
</feature>
<keyword evidence="1" id="KW-1133">Transmembrane helix</keyword>
<evidence type="ECO:0000313" key="2">
    <source>
        <dbReference type="EMBL" id="TWF75078.1"/>
    </source>
</evidence>
<dbReference type="AlphaFoldDB" id="A0A561SJL4"/>
<keyword evidence="1" id="KW-0472">Membrane</keyword>